<reference evidence="1" key="1">
    <citation type="submission" date="2018-05" db="EMBL/GenBank/DDBJ databases">
        <authorList>
            <person name="Lanie J.A."/>
            <person name="Ng W.-L."/>
            <person name="Kazmierczak K.M."/>
            <person name="Andrzejewski T.M."/>
            <person name="Davidsen T.M."/>
            <person name="Wayne K.J."/>
            <person name="Tettelin H."/>
            <person name="Glass J.I."/>
            <person name="Rusch D."/>
            <person name="Podicherti R."/>
            <person name="Tsui H.-C.T."/>
            <person name="Winkler M.E."/>
        </authorList>
    </citation>
    <scope>NUCLEOTIDE SEQUENCE</scope>
</reference>
<dbReference type="AlphaFoldDB" id="A0A382Q586"/>
<sequence>MELILFCENRTIFTGANSFMDGSRACWAVIGSVSIGTIEDLVESSENANAMVVSFEKKKFIFAAVIQEIGQDKAKLVKNGMMIGLLDSLGQEIEKPVLDRLSL</sequence>
<organism evidence="1">
    <name type="scientific">marine metagenome</name>
    <dbReference type="NCBI Taxonomy" id="408172"/>
    <lineage>
        <taxon>unclassified sequences</taxon>
        <taxon>metagenomes</taxon>
        <taxon>ecological metagenomes</taxon>
    </lineage>
</organism>
<protein>
    <submittedName>
        <fullName evidence="1">Uncharacterized protein</fullName>
    </submittedName>
</protein>
<proteinExistence type="predicted"/>
<evidence type="ECO:0000313" key="1">
    <source>
        <dbReference type="EMBL" id="SVC80085.1"/>
    </source>
</evidence>
<dbReference type="EMBL" id="UINC01111691">
    <property type="protein sequence ID" value="SVC80085.1"/>
    <property type="molecule type" value="Genomic_DNA"/>
</dbReference>
<accession>A0A382Q586</accession>
<feature type="non-terminal residue" evidence="1">
    <location>
        <position position="103"/>
    </location>
</feature>
<gene>
    <name evidence="1" type="ORF">METZ01_LOCUS332939</name>
</gene>
<name>A0A382Q586_9ZZZZ</name>